<proteinExistence type="predicted"/>
<sequence>MKPRRRILLSISLARERYYRKHKTSNAKFSMAATVAKAPAITNVQTTPPQVAHNKVVTSNGNTKIVFNGRQDTSGGYQPQFVIQKLSVTRLPNIVNRMRTETLSSRAKRSRFYKSDSYVDYRCYSWRNLALWSDYQAHLWKGDGSVKTSYRK</sequence>
<accession>A0A8W8KXB7</accession>
<evidence type="ECO:0000313" key="1">
    <source>
        <dbReference type="EnsemblMetazoa" id="G25002.1:cds"/>
    </source>
</evidence>
<protein>
    <submittedName>
        <fullName evidence="1">Uncharacterized protein</fullName>
    </submittedName>
</protein>
<evidence type="ECO:0000313" key="2">
    <source>
        <dbReference type="Proteomes" id="UP000005408"/>
    </source>
</evidence>
<reference evidence="1" key="1">
    <citation type="submission" date="2022-08" db="UniProtKB">
        <authorList>
            <consortium name="EnsemblMetazoa"/>
        </authorList>
    </citation>
    <scope>IDENTIFICATION</scope>
    <source>
        <strain evidence="1">05x7-T-G4-1.051#20</strain>
    </source>
</reference>
<name>A0A8W8KXB7_MAGGI</name>
<dbReference type="EnsemblMetazoa" id="G25002.1">
    <property type="protein sequence ID" value="G25002.1:cds"/>
    <property type="gene ID" value="G25002"/>
</dbReference>
<dbReference type="AlphaFoldDB" id="A0A8W8KXB7"/>
<keyword evidence="2" id="KW-1185">Reference proteome</keyword>
<dbReference type="Proteomes" id="UP000005408">
    <property type="component" value="Unassembled WGS sequence"/>
</dbReference>
<organism evidence="1 2">
    <name type="scientific">Magallana gigas</name>
    <name type="common">Pacific oyster</name>
    <name type="synonym">Crassostrea gigas</name>
    <dbReference type="NCBI Taxonomy" id="29159"/>
    <lineage>
        <taxon>Eukaryota</taxon>
        <taxon>Metazoa</taxon>
        <taxon>Spiralia</taxon>
        <taxon>Lophotrochozoa</taxon>
        <taxon>Mollusca</taxon>
        <taxon>Bivalvia</taxon>
        <taxon>Autobranchia</taxon>
        <taxon>Pteriomorphia</taxon>
        <taxon>Ostreida</taxon>
        <taxon>Ostreoidea</taxon>
        <taxon>Ostreidae</taxon>
        <taxon>Magallana</taxon>
    </lineage>
</organism>